<comment type="function">
    <text evidence="10 12">Specifically methylates the N3 position of the uracil ring of uridine 1498 (m3U1498) in 16S rRNA. Acts on the fully assembled 30S ribosomal subunit.</text>
</comment>
<name>A0A1B1A980_9RHOB</name>
<dbReference type="CDD" id="cd18084">
    <property type="entry name" value="RsmE-like"/>
    <property type="match status" value="1"/>
</dbReference>
<protein>
    <recommendedName>
        <fullName evidence="4 12">Ribosomal RNA small subunit methyltransferase E</fullName>
        <ecNumber evidence="3 12">2.1.1.193</ecNumber>
    </recommendedName>
</protein>
<proteinExistence type="inferred from homology"/>
<dbReference type="RefSeq" id="WP_005612978.1">
    <property type="nucleotide sequence ID" value="NZ_CP015231.1"/>
</dbReference>
<dbReference type="Proteomes" id="UP000013243">
    <property type="component" value="Plasmid unnamed1"/>
</dbReference>
<reference evidence="15 16" key="1">
    <citation type="journal article" date="2016" name="ISME J.">
        <title>Global occurrence and heterogeneity of the Roseobacter-clade species Ruegeria mobilis.</title>
        <authorList>
            <person name="Sonnenschein E."/>
            <person name="Gram L."/>
        </authorList>
    </citation>
    <scope>NUCLEOTIDE SEQUENCE [LARGE SCALE GENOMIC DNA]</scope>
    <source>
        <strain evidence="15 16">F1926</strain>
        <plasmid evidence="15 16">unnamed1</plasmid>
    </source>
</reference>
<sequence length="246" mass="27035">MNAKVRLYVDHPLGAGQTVPLDRDQAHYLFGVMRLAVGARVALFNGRDGEWQAEVAEASKRSGVLACVEQSKPLQLPPDLWLIFAPIKKARTDFIVEKAAEMGAARILPVATDFTNSERIRQDRLQAHAVEAAEQCGGTYVPEVADLQKLSALLDQWPEDRQLMFCDEAEVGQRLFLDAVQSENPPTVSGPWAILIGPEGGFSDAERKRLQAMPQAHVVSLGPRILRADTAAVAAMTLWQRALGDW</sequence>
<keyword evidence="9 12" id="KW-0949">S-adenosyl-L-methionine</keyword>
<dbReference type="GO" id="GO:0070475">
    <property type="term" value="P:rRNA base methylation"/>
    <property type="evidence" value="ECO:0007669"/>
    <property type="project" value="TreeGrafter"/>
</dbReference>
<keyword evidence="6 12" id="KW-0698">rRNA processing</keyword>
<keyword evidence="15" id="KW-0614">Plasmid</keyword>
<dbReference type="InterPro" id="IPR006700">
    <property type="entry name" value="RsmE"/>
</dbReference>
<dbReference type="Gene3D" id="3.40.1280.10">
    <property type="match status" value="1"/>
</dbReference>
<evidence type="ECO:0000256" key="3">
    <source>
        <dbReference type="ARBA" id="ARBA00012328"/>
    </source>
</evidence>
<evidence type="ECO:0000256" key="6">
    <source>
        <dbReference type="ARBA" id="ARBA00022552"/>
    </source>
</evidence>
<dbReference type="SUPFAM" id="SSF88697">
    <property type="entry name" value="PUA domain-like"/>
    <property type="match status" value="1"/>
</dbReference>
<evidence type="ECO:0000256" key="7">
    <source>
        <dbReference type="ARBA" id="ARBA00022603"/>
    </source>
</evidence>
<keyword evidence="7 12" id="KW-0489">Methyltransferase</keyword>
<comment type="similarity">
    <text evidence="2 12">Belongs to the RNA methyltransferase RsmE family.</text>
</comment>
<comment type="subcellular location">
    <subcellularLocation>
        <location evidence="1 12">Cytoplasm</location>
    </subcellularLocation>
</comment>
<dbReference type="GeneID" id="28252239"/>
<evidence type="ECO:0000259" key="14">
    <source>
        <dbReference type="Pfam" id="PF20260"/>
    </source>
</evidence>
<keyword evidence="8 12" id="KW-0808">Transferase</keyword>
<dbReference type="SUPFAM" id="SSF75217">
    <property type="entry name" value="alpha/beta knot"/>
    <property type="match status" value="1"/>
</dbReference>
<evidence type="ECO:0000256" key="1">
    <source>
        <dbReference type="ARBA" id="ARBA00004496"/>
    </source>
</evidence>
<accession>A0A1B1A980</accession>
<dbReference type="EMBL" id="CP015231">
    <property type="protein sequence ID" value="ANP43110.1"/>
    <property type="molecule type" value="Genomic_DNA"/>
</dbReference>
<gene>
    <name evidence="15" type="ORF">K529_020355</name>
</gene>
<evidence type="ECO:0000256" key="12">
    <source>
        <dbReference type="PIRNR" id="PIRNR015601"/>
    </source>
</evidence>
<dbReference type="OrthoDB" id="9815641at2"/>
<feature type="domain" description="Ribosomal RNA small subunit methyltransferase E PUA-like" evidence="14">
    <location>
        <begin position="21"/>
        <end position="62"/>
    </location>
</feature>
<dbReference type="InterPro" id="IPR046886">
    <property type="entry name" value="RsmE_MTase_dom"/>
</dbReference>
<dbReference type="NCBIfam" id="NF008696">
    <property type="entry name" value="PRK11713.3-5"/>
    <property type="match status" value="1"/>
</dbReference>
<dbReference type="InterPro" id="IPR029028">
    <property type="entry name" value="Alpha/beta_knot_MTases"/>
</dbReference>
<geneLocation type="plasmid" evidence="15 16">
    <name>unnamed1</name>
</geneLocation>
<dbReference type="PANTHER" id="PTHR30027:SF3">
    <property type="entry name" value="16S RRNA (URACIL(1498)-N(3))-METHYLTRANSFERASE"/>
    <property type="match status" value="1"/>
</dbReference>
<evidence type="ECO:0000256" key="2">
    <source>
        <dbReference type="ARBA" id="ARBA00005528"/>
    </source>
</evidence>
<dbReference type="InterPro" id="IPR046887">
    <property type="entry name" value="RsmE_PUA-like"/>
</dbReference>
<evidence type="ECO:0000259" key="13">
    <source>
        <dbReference type="Pfam" id="PF04452"/>
    </source>
</evidence>
<evidence type="ECO:0000313" key="16">
    <source>
        <dbReference type="Proteomes" id="UP000013243"/>
    </source>
</evidence>
<evidence type="ECO:0000256" key="4">
    <source>
        <dbReference type="ARBA" id="ARBA00013673"/>
    </source>
</evidence>
<organism evidence="15 16">
    <name type="scientific">Tritonibacter mobilis F1926</name>
    <dbReference type="NCBI Taxonomy" id="1265309"/>
    <lineage>
        <taxon>Bacteria</taxon>
        <taxon>Pseudomonadati</taxon>
        <taxon>Pseudomonadota</taxon>
        <taxon>Alphaproteobacteria</taxon>
        <taxon>Rhodobacterales</taxon>
        <taxon>Paracoccaceae</taxon>
        <taxon>Tritonibacter</taxon>
    </lineage>
</organism>
<dbReference type="PANTHER" id="PTHR30027">
    <property type="entry name" value="RIBOSOMAL RNA SMALL SUBUNIT METHYLTRANSFERASE E"/>
    <property type="match status" value="1"/>
</dbReference>
<feature type="domain" description="Ribosomal RNA small subunit methyltransferase E methyltransferase" evidence="13">
    <location>
        <begin position="77"/>
        <end position="240"/>
    </location>
</feature>
<evidence type="ECO:0000256" key="10">
    <source>
        <dbReference type="ARBA" id="ARBA00025699"/>
    </source>
</evidence>
<dbReference type="AlphaFoldDB" id="A0A1B1A980"/>
<evidence type="ECO:0000256" key="5">
    <source>
        <dbReference type="ARBA" id="ARBA00022490"/>
    </source>
</evidence>
<dbReference type="EC" id="2.1.1.193" evidence="3 12"/>
<dbReference type="InterPro" id="IPR015947">
    <property type="entry name" value="PUA-like_sf"/>
</dbReference>
<dbReference type="InterPro" id="IPR029026">
    <property type="entry name" value="tRNA_m1G_MTases_N"/>
</dbReference>
<dbReference type="GO" id="GO:0070042">
    <property type="term" value="F:rRNA (uridine-N3-)-methyltransferase activity"/>
    <property type="evidence" value="ECO:0007669"/>
    <property type="project" value="TreeGrafter"/>
</dbReference>
<comment type="catalytic activity">
    <reaction evidence="11 12">
        <text>uridine(1498) in 16S rRNA + S-adenosyl-L-methionine = N(3)-methyluridine(1498) in 16S rRNA + S-adenosyl-L-homocysteine + H(+)</text>
        <dbReference type="Rhea" id="RHEA:42920"/>
        <dbReference type="Rhea" id="RHEA-COMP:10283"/>
        <dbReference type="Rhea" id="RHEA-COMP:10284"/>
        <dbReference type="ChEBI" id="CHEBI:15378"/>
        <dbReference type="ChEBI" id="CHEBI:57856"/>
        <dbReference type="ChEBI" id="CHEBI:59789"/>
        <dbReference type="ChEBI" id="CHEBI:65315"/>
        <dbReference type="ChEBI" id="CHEBI:74502"/>
        <dbReference type="EC" id="2.1.1.193"/>
    </reaction>
</comment>
<dbReference type="Pfam" id="PF20260">
    <property type="entry name" value="PUA_4"/>
    <property type="match status" value="1"/>
</dbReference>
<evidence type="ECO:0000313" key="15">
    <source>
        <dbReference type="EMBL" id="ANP43110.1"/>
    </source>
</evidence>
<evidence type="ECO:0000256" key="11">
    <source>
        <dbReference type="ARBA" id="ARBA00047944"/>
    </source>
</evidence>
<dbReference type="Pfam" id="PF04452">
    <property type="entry name" value="Methyltrans_RNA"/>
    <property type="match status" value="1"/>
</dbReference>
<evidence type="ECO:0000256" key="8">
    <source>
        <dbReference type="ARBA" id="ARBA00022679"/>
    </source>
</evidence>
<dbReference type="NCBIfam" id="TIGR00046">
    <property type="entry name" value="RsmE family RNA methyltransferase"/>
    <property type="match status" value="1"/>
</dbReference>
<dbReference type="PIRSF" id="PIRSF015601">
    <property type="entry name" value="MTase_slr0722"/>
    <property type="match status" value="1"/>
</dbReference>
<dbReference type="GO" id="GO:0005737">
    <property type="term" value="C:cytoplasm"/>
    <property type="evidence" value="ECO:0007669"/>
    <property type="project" value="UniProtKB-SubCell"/>
</dbReference>
<dbReference type="KEGG" id="rmb:K529_020355"/>
<evidence type="ECO:0000256" key="9">
    <source>
        <dbReference type="ARBA" id="ARBA00022691"/>
    </source>
</evidence>
<keyword evidence="5 12" id="KW-0963">Cytoplasm</keyword>
<dbReference type="Gene3D" id="2.40.240.20">
    <property type="entry name" value="Hypothetical PUA domain-like, domain 1"/>
    <property type="match status" value="1"/>
</dbReference>